<dbReference type="PANTHER" id="PTHR35902">
    <property type="entry name" value="S-LAYER DOMAIN-LIKE PROTEIN-RELATED"/>
    <property type="match status" value="1"/>
</dbReference>
<dbReference type="InterPro" id="IPR013783">
    <property type="entry name" value="Ig-like_fold"/>
</dbReference>
<dbReference type="AlphaFoldDB" id="A0A0E4GBV4"/>
<organism evidence="3 4">
    <name type="scientific">Syntrophomonas zehnderi OL-4</name>
    <dbReference type="NCBI Taxonomy" id="690567"/>
    <lineage>
        <taxon>Bacteria</taxon>
        <taxon>Bacillati</taxon>
        <taxon>Bacillota</taxon>
        <taxon>Clostridia</taxon>
        <taxon>Eubacteriales</taxon>
        <taxon>Syntrophomonadaceae</taxon>
        <taxon>Syntrophomonas</taxon>
    </lineage>
</organism>
<gene>
    <name evidence="3" type="ORF">1988</name>
</gene>
<reference evidence="3 4" key="1">
    <citation type="submission" date="2015-03" db="EMBL/GenBank/DDBJ databases">
        <authorList>
            <person name="Murphy D."/>
        </authorList>
    </citation>
    <scope>NUCLEOTIDE SEQUENCE [LARGE SCALE GENOMIC DNA]</scope>
    <source>
        <strain evidence="3 4">OL-4</strain>
    </source>
</reference>
<feature type="transmembrane region" description="Helical" evidence="1">
    <location>
        <begin position="524"/>
        <end position="542"/>
    </location>
</feature>
<keyword evidence="1" id="KW-1133">Transmembrane helix</keyword>
<dbReference type="OrthoDB" id="1704454at2"/>
<dbReference type="Gene3D" id="2.60.40.10">
    <property type="entry name" value="Immunoglobulins"/>
    <property type="match status" value="1"/>
</dbReference>
<evidence type="ECO:0000313" key="3">
    <source>
        <dbReference type="EMBL" id="CFX83944.1"/>
    </source>
</evidence>
<name>A0A0E4GBV4_9FIRM</name>
<evidence type="ECO:0000256" key="2">
    <source>
        <dbReference type="SAM" id="SignalP"/>
    </source>
</evidence>
<dbReference type="RefSeq" id="WP_046498369.1">
    <property type="nucleotide sequence ID" value="NZ_CGIH01000032.1"/>
</dbReference>
<feature type="signal peptide" evidence="2">
    <location>
        <begin position="1"/>
        <end position="26"/>
    </location>
</feature>
<evidence type="ECO:0000313" key="4">
    <source>
        <dbReference type="Proteomes" id="UP000045545"/>
    </source>
</evidence>
<feature type="chain" id="PRO_5002420199" evidence="2">
    <location>
        <begin position="27"/>
        <end position="557"/>
    </location>
</feature>
<dbReference type="Proteomes" id="UP000045545">
    <property type="component" value="Unassembled WGS sequence"/>
</dbReference>
<sequence>MKYSLLNLFLAFCLLINSVICLPAVAQDETDLQLQKGEPHIIIANNRWIPEFKAGSDATLNIPIDNTGTAPAYNVNVSLPVSEPDKFPFKTEKMTLNHYSTSIWPGSSVASFNLKIPPNVKPGTYPINVNVSYTTPSGGGGQVSGIIYTKITNSYRQPILQCTGVKFTGEKLPAGKTTIINLQMQNDGDLALQQIELRLGGFSANGISLDKWPETQNIRKMAAGETRLIAYKILVDQEVKTGTYTLDLTMKYQDEYNQEYTRDSKVYIPVAGKDNQDDLTPRIILENYDYGAATVAPGMTFPLNLVFVNTSETTAVRNIKISFNSDGQIFSPVGNSNSLYIPNMPAQGRIQKTLKFKPKAGAESQTYNINADIDYQDSKGTKLTEKEIISIPVSQEVRFVLSAVEVPPEAVLDSPQSISVSYHNSGKAMVRNLNLRVEGDFEIKDGLQYLGNLESGKNDYCDVTIIPHKTGKLTGKVFIDYEDDNGSQYQQTRDFSLQVVKAPEPIEPDSQTPADAPKQTWKKWLVIGGAFILLSITAAIIYRKRRHALEELEFEDE</sequence>
<keyword evidence="1" id="KW-0812">Transmembrane</keyword>
<proteinExistence type="predicted"/>
<keyword evidence="2" id="KW-0732">Signal</keyword>
<dbReference type="EMBL" id="CGIH01000032">
    <property type="protein sequence ID" value="CFX83944.1"/>
    <property type="molecule type" value="Genomic_DNA"/>
</dbReference>
<evidence type="ECO:0000256" key="1">
    <source>
        <dbReference type="SAM" id="Phobius"/>
    </source>
</evidence>
<keyword evidence="4" id="KW-1185">Reference proteome</keyword>
<dbReference type="STRING" id="690567.1988"/>
<dbReference type="PANTHER" id="PTHR35902:SF6">
    <property type="entry name" value="CONSERVED WITHIN P. AEROPHILUM"/>
    <property type="match status" value="1"/>
</dbReference>
<accession>A0A0E4GBV4</accession>
<protein>
    <submittedName>
        <fullName evidence="3">Alpha-galactosidase, NEW3 domain</fullName>
    </submittedName>
</protein>
<keyword evidence="1" id="KW-0472">Membrane</keyword>